<keyword evidence="8 20" id="KW-0547">Nucleotide-binding</keyword>
<comment type="caution">
    <text evidence="25">The sequence shown here is derived from an EMBL/GenBank/DDBJ whole genome shotgun (WGS) entry which is preliminary data.</text>
</comment>
<keyword evidence="5 22" id="KW-0812">Transmembrane</keyword>
<feature type="compositionally biased region" description="Basic and acidic residues" evidence="21">
    <location>
        <begin position="750"/>
        <end position="765"/>
    </location>
</feature>
<dbReference type="InterPro" id="IPR000719">
    <property type="entry name" value="Prot_kinase_dom"/>
</dbReference>
<keyword evidence="14" id="KW-1015">Disulfide bond</keyword>
<keyword evidence="26" id="KW-1185">Reference proteome</keyword>
<accession>A0AAW0WWM4</accession>
<keyword evidence="15" id="KW-0675">Receptor</keyword>
<dbReference type="Gene3D" id="1.10.510.10">
    <property type="entry name" value="Transferase(Phosphotransferase) domain 1"/>
    <property type="match status" value="1"/>
</dbReference>
<feature type="binding site" evidence="20">
    <location>
        <position position="1407"/>
    </location>
    <ligand>
        <name>ATP</name>
        <dbReference type="ChEBI" id="CHEBI:30616"/>
    </ligand>
</feature>
<keyword evidence="10 20" id="KW-0067">ATP-binding</keyword>
<keyword evidence="4" id="KW-0808">Transferase</keyword>
<evidence type="ECO:0000256" key="20">
    <source>
        <dbReference type="PROSITE-ProRule" id="PRU10141"/>
    </source>
</evidence>
<dbReference type="CDD" id="cd00192">
    <property type="entry name" value="PTKc"/>
    <property type="match status" value="1"/>
</dbReference>
<dbReference type="InterPro" id="IPR008266">
    <property type="entry name" value="Tyr_kinase_AS"/>
</dbReference>
<keyword evidence="12 22" id="KW-0472">Membrane</keyword>
<dbReference type="PANTHER" id="PTHR24416:SF481">
    <property type="entry name" value="TIE-LIKE RECEPTOR TYROSINE KINASE"/>
    <property type="match status" value="1"/>
</dbReference>
<evidence type="ECO:0000256" key="14">
    <source>
        <dbReference type="ARBA" id="ARBA00023157"/>
    </source>
</evidence>
<dbReference type="InterPro" id="IPR011009">
    <property type="entry name" value="Kinase-like_dom_sf"/>
</dbReference>
<dbReference type="Pfam" id="PF07714">
    <property type="entry name" value="PK_Tyr_Ser-Thr"/>
    <property type="match status" value="1"/>
</dbReference>
<dbReference type="GO" id="GO:0043235">
    <property type="term" value="C:receptor complex"/>
    <property type="evidence" value="ECO:0007669"/>
    <property type="project" value="TreeGrafter"/>
</dbReference>
<keyword evidence="17" id="KW-0393">Immunoglobulin domain</keyword>
<evidence type="ECO:0000313" key="26">
    <source>
        <dbReference type="Proteomes" id="UP001445076"/>
    </source>
</evidence>
<dbReference type="PROSITE" id="PS00109">
    <property type="entry name" value="PROTEIN_KINASE_TYR"/>
    <property type="match status" value="1"/>
</dbReference>
<dbReference type="FunFam" id="3.30.200.20:FF:000593">
    <property type="entry name" value="Predicted protein"/>
    <property type="match status" value="1"/>
</dbReference>
<feature type="compositionally biased region" description="Polar residues" evidence="21">
    <location>
        <begin position="733"/>
        <end position="747"/>
    </location>
</feature>
<feature type="region of interest" description="Disordered" evidence="21">
    <location>
        <begin position="733"/>
        <end position="765"/>
    </location>
</feature>
<dbReference type="PROSITE" id="PS00107">
    <property type="entry name" value="PROTEIN_KINASE_ATP"/>
    <property type="match status" value="1"/>
</dbReference>
<evidence type="ECO:0000256" key="13">
    <source>
        <dbReference type="ARBA" id="ARBA00023137"/>
    </source>
</evidence>
<feature type="chain" id="PRO_5043810760" description="receptor protein-tyrosine kinase" evidence="23">
    <location>
        <begin position="33"/>
        <end position="1640"/>
    </location>
</feature>
<feature type="transmembrane region" description="Helical" evidence="22">
    <location>
        <begin position="1285"/>
        <end position="1305"/>
    </location>
</feature>
<reference evidence="25 26" key="1">
    <citation type="journal article" date="2024" name="BMC Genomics">
        <title>Genome assembly of redclaw crayfish (Cherax quadricarinatus) provides insights into its immune adaptation and hypoxia tolerance.</title>
        <authorList>
            <person name="Liu Z."/>
            <person name="Zheng J."/>
            <person name="Li H."/>
            <person name="Fang K."/>
            <person name="Wang S."/>
            <person name="He J."/>
            <person name="Zhou D."/>
            <person name="Weng S."/>
            <person name="Chi M."/>
            <person name="Gu Z."/>
            <person name="He J."/>
            <person name="Li F."/>
            <person name="Wang M."/>
        </authorList>
    </citation>
    <scope>NUCLEOTIDE SEQUENCE [LARGE SCALE GENOMIC DNA]</scope>
    <source>
        <strain evidence="25">ZL_2023a</strain>
    </source>
</reference>
<keyword evidence="13" id="KW-0829">Tyrosine-protein kinase</keyword>
<comment type="catalytic activity">
    <reaction evidence="18">
        <text>L-tyrosyl-[protein] + ATP = O-phospho-L-tyrosyl-[protein] + ADP + H(+)</text>
        <dbReference type="Rhea" id="RHEA:10596"/>
        <dbReference type="Rhea" id="RHEA-COMP:10136"/>
        <dbReference type="Rhea" id="RHEA-COMP:20101"/>
        <dbReference type="ChEBI" id="CHEBI:15378"/>
        <dbReference type="ChEBI" id="CHEBI:30616"/>
        <dbReference type="ChEBI" id="CHEBI:46858"/>
        <dbReference type="ChEBI" id="CHEBI:61978"/>
        <dbReference type="ChEBI" id="CHEBI:456216"/>
        <dbReference type="EC" id="2.7.10.1"/>
    </reaction>
</comment>
<feature type="region of interest" description="Disordered" evidence="21">
    <location>
        <begin position="249"/>
        <end position="302"/>
    </location>
</feature>
<evidence type="ECO:0000256" key="17">
    <source>
        <dbReference type="ARBA" id="ARBA00023319"/>
    </source>
</evidence>
<sequence length="1640" mass="178869">MSAHASLGVPCTCRIILAVVLVCTFPAAEVCAGSRVLGSQGHGGEYFNTNTLAEVERPSPLDYESLLERIHGDFGARSDMEDQHEPEYEGSETLVVPLYIPEGAVPINLARIARSGSPQGVVELVNMKVSPSADSVLIRRIGPVGGRPSLPRRSGWRPPQRTRLTRLPLIRRSDQMDETSVARPPPPPFLLAEFGQRLPAANTAPLVAVRRVSLSHALPDELDDMSSTRAKKNEFSKDSQFLEEFHTTSVPENEALDTSSEANVSTPTTKTVPTTTQSDDKGPLASKLMKSPLSSTTTTTAASIATTHTTTVTSKMESATTVTIVGPSPTSTTSPSTTTPTTTAPTSATPTTTPPTTATPTTAPTTATPTTTAPTLATPTTTAPTTATPTTTAPTTATPTTTAPTTATSTTTAPTTATVPTTATAPTTTTLTTTAPTTTTHTIMETMTTTNNPTTREEEDIPSTMTNTPPTTKWDRRSVLFPRPVESILKLTKIKTLVTTPTTTTTPASTTTAVVARSPVPLRSLPLWVSRSKLSPITSTPTSAQSLATLNTSTTVSSPVIEKVTLFTRLPSTTKRPFIPTTEVIELLSSTKAAIIKEASHAIPVTRRPLRVSVRPVLLTINQTITSTNTTDTTKSPHVSQRPVVVVDPERPLPVRMMQSVSEILRDIAVPKQIDDTVFTEKKEDSVLTEKKEESFAENPSLSFFTTKSPRTEERDNKLTSESSIVLKVNSDFQNATEKGQTNQSPTRLMEVDKDQDSEETTTKEIEHKPTITGLRKHTRIPRPTTRSGHRRRRPLRQRVTIPPPITHAKDFFIAPEETLGFISATEEQKITITTTSTTFPPIIVSTTLPPPILTTEKSPEQIVIESLTEIMKDATNNNKSKDKVSSIATNLEALNKQLAERGIHIIHAEVDGVKIKLDNRTITRPILQPLATTFRPSTFYNMSSVQDFTERTSSSTVSTEREKEIHVTADSVTDEKPEKQIHTSVKSSFSFHTTKATEIEETDNDNEVQSTTNDSSFTTTKPVDTRKFSDKPGWSEAQKPALSSSLLPYAEETEDPARNKTQIDGFSKTPAVDESSVQTSSPRGDRDKELSDGVTLKSIFATSTVPSSVTTRTRSTTVPITTHRPATTPFLFSPRGRTRPEHINREESVAHVTSEIENEDLSVEATNTNSTNKSSSLAPQEPHIFTSIHPTSHQRPAFLPPHKKETVRIFGSGASISGVSQDTASTKSTHVDSASTVKTTITTRTTTLRPIIEVIAFAPGSAVASENTEGEGFSESSSPSSYTAVYIIGVIGIIPAAALTALLAKKFLKKTQKALPESEERGEGFTPITHPSRKTSNSNTFEADGSSVEAKNPHPKYTPWEFPRSKLRLVSILGEGNFGVVWKAEARELCACEGVPGGPTVLVAVKGVKEGAGTKERQDLLKELAIMQHIGQHPNVVTLLGCCTQQEPHYVIMEYVMFGKLLTFLRDHRTRHNYFNFSSDTEALTSRDLTRFACQVATGCEYLQSRGIIHRDLASRNILVDHTKVCKIADFGLARNVKDLGTDIYEQKSRGALPIRWMAPESLYMSIFTHKSDVWSFGILCWEIVTLGSTPYPGMTAREVMRSVREGYRLDRPDHCHPELYRIVTKCWHQDLNKRPSFS</sequence>
<feature type="region of interest" description="Disordered" evidence="21">
    <location>
        <begin position="324"/>
        <end position="434"/>
    </location>
</feature>
<feature type="compositionally biased region" description="Polar residues" evidence="21">
    <location>
        <begin position="983"/>
        <end position="997"/>
    </location>
</feature>
<feature type="compositionally biased region" description="Basic and acidic residues" evidence="21">
    <location>
        <begin position="960"/>
        <end position="982"/>
    </location>
</feature>
<feature type="compositionally biased region" description="Polar residues" evidence="21">
    <location>
        <begin position="1008"/>
        <end position="1023"/>
    </location>
</feature>
<feature type="region of interest" description="Disordered" evidence="21">
    <location>
        <begin position="1314"/>
        <end position="1356"/>
    </location>
</feature>
<comment type="function">
    <text evidence="19">Receptor for basic fibroblast growth factor.</text>
</comment>
<evidence type="ECO:0000256" key="22">
    <source>
        <dbReference type="SAM" id="Phobius"/>
    </source>
</evidence>
<feature type="compositionally biased region" description="Low complexity" evidence="21">
    <location>
        <begin position="266"/>
        <end position="276"/>
    </location>
</feature>
<dbReference type="SUPFAM" id="SSF56112">
    <property type="entry name" value="Protein kinase-like (PK-like)"/>
    <property type="match status" value="1"/>
</dbReference>
<evidence type="ECO:0000256" key="18">
    <source>
        <dbReference type="ARBA" id="ARBA00051243"/>
    </source>
</evidence>
<name>A0AAW0WWM4_CHEQU</name>
<proteinExistence type="predicted"/>
<evidence type="ECO:0000256" key="15">
    <source>
        <dbReference type="ARBA" id="ARBA00023170"/>
    </source>
</evidence>
<evidence type="ECO:0000259" key="24">
    <source>
        <dbReference type="PROSITE" id="PS50011"/>
    </source>
</evidence>
<evidence type="ECO:0000256" key="7">
    <source>
        <dbReference type="ARBA" id="ARBA00022737"/>
    </source>
</evidence>
<organism evidence="25 26">
    <name type="scientific">Cherax quadricarinatus</name>
    <name type="common">Australian red claw crayfish</name>
    <dbReference type="NCBI Taxonomy" id="27406"/>
    <lineage>
        <taxon>Eukaryota</taxon>
        <taxon>Metazoa</taxon>
        <taxon>Ecdysozoa</taxon>
        <taxon>Arthropoda</taxon>
        <taxon>Crustacea</taxon>
        <taxon>Multicrustacea</taxon>
        <taxon>Malacostraca</taxon>
        <taxon>Eumalacostraca</taxon>
        <taxon>Eucarida</taxon>
        <taxon>Decapoda</taxon>
        <taxon>Pleocyemata</taxon>
        <taxon>Astacidea</taxon>
        <taxon>Parastacoidea</taxon>
        <taxon>Parastacidae</taxon>
        <taxon>Cherax</taxon>
    </lineage>
</organism>
<evidence type="ECO:0000256" key="23">
    <source>
        <dbReference type="SAM" id="SignalP"/>
    </source>
</evidence>
<dbReference type="PANTHER" id="PTHR24416">
    <property type="entry name" value="TYROSINE-PROTEIN KINASE RECEPTOR"/>
    <property type="match status" value="1"/>
</dbReference>
<feature type="region of interest" description="Disordered" evidence="21">
    <location>
        <begin position="947"/>
        <end position="1093"/>
    </location>
</feature>
<evidence type="ECO:0000313" key="25">
    <source>
        <dbReference type="EMBL" id="KAK8732414.1"/>
    </source>
</evidence>
<evidence type="ECO:0000256" key="6">
    <source>
        <dbReference type="ARBA" id="ARBA00022729"/>
    </source>
</evidence>
<feature type="region of interest" description="Disordered" evidence="21">
    <location>
        <begin position="450"/>
        <end position="475"/>
    </location>
</feature>
<keyword evidence="9" id="KW-0418">Kinase</keyword>
<feature type="domain" description="Protein kinase" evidence="24">
    <location>
        <begin position="1368"/>
        <end position="1640"/>
    </location>
</feature>
<dbReference type="InterPro" id="IPR050122">
    <property type="entry name" value="RTK"/>
</dbReference>
<keyword evidence="7" id="KW-0677">Repeat</keyword>
<comment type="subcellular location">
    <subcellularLocation>
        <location evidence="1">Membrane</location>
        <topology evidence="1">Single-pass membrane protein</topology>
    </subcellularLocation>
</comment>
<dbReference type="InterPro" id="IPR020635">
    <property type="entry name" value="Tyr_kinase_cat_dom"/>
</dbReference>
<dbReference type="PROSITE" id="PS50011">
    <property type="entry name" value="PROTEIN_KINASE_DOM"/>
    <property type="match status" value="1"/>
</dbReference>
<dbReference type="FunFam" id="1.10.510.10:FF:000462">
    <property type="entry name" value="Receptor tyrosine kinase"/>
    <property type="match status" value="1"/>
</dbReference>
<dbReference type="Proteomes" id="UP001445076">
    <property type="component" value="Unassembled WGS sequence"/>
</dbReference>
<evidence type="ECO:0000256" key="3">
    <source>
        <dbReference type="ARBA" id="ARBA00022553"/>
    </source>
</evidence>
<dbReference type="InterPro" id="IPR017441">
    <property type="entry name" value="Protein_kinase_ATP_BS"/>
</dbReference>
<evidence type="ECO:0000256" key="10">
    <source>
        <dbReference type="ARBA" id="ARBA00022840"/>
    </source>
</evidence>
<dbReference type="EMBL" id="JARKIK010000057">
    <property type="protein sequence ID" value="KAK8732414.1"/>
    <property type="molecule type" value="Genomic_DNA"/>
</dbReference>
<keyword evidence="11 22" id="KW-1133">Transmembrane helix</keyword>
<dbReference type="EC" id="2.7.10.1" evidence="2"/>
<feature type="compositionally biased region" description="Low complexity" evidence="21">
    <location>
        <begin position="327"/>
        <end position="434"/>
    </location>
</feature>
<keyword evidence="16" id="KW-0325">Glycoprotein</keyword>
<evidence type="ECO:0000256" key="21">
    <source>
        <dbReference type="SAM" id="MobiDB-lite"/>
    </source>
</evidence>
<protein>
    <recommendedName>
        <fullName evidence="2">receptor protein-tyrosine kinase</fullName>
        <ecNumber evidence="2">2.7.10.1</ecNumber>
    </recommendedName>
</protein>
<dbReference type="PRINTS" id="PR00109">
    <property type="entry name" value="TYRKINASE"/>
</dbReference>
<evidence type="ECO:0000256" key="1">
    <source>
        <dbReference type="ARBA" id="ARBA00004167"/>
    </source>
</evidence>
<feature type="compositionally biased region" description="Polar residues" evidence="21">
    <location>
        <begin position="249"/>
        <end position="265"/>
    </location>
</feature>
<gene>
    <name evidence="25" type="ORF">OTU49_007083</name>
</gene>
<dbReference type="GO" id="GO:0007169">
    <property type="term" value="P:cell surface receptor protein tyrosine kinase signaling pathway"/>
    <property type="evidence" value="ECO:0007669"/>
    <property type="project" value="TreeGrafter"/>
</dbReference>
<feature type="non-terminal residue" evidence="25">
    <location>
        <position position="1640"/>
    </location>
</feature>
<dbReference type="InterPro" id="IPR001245">
    <property type="entry name" value="Ser-Thr/Tyr_kinase_cat_dom"/>
</dbReference>
<evidence type="ECO:0000256" key="2">
    <source>
        <dbReference type="ARBA" id="ARBA00011902"/>
    </source>
</evidence>
<keyword evidence="3" id="KW-0597">Phosphoprotein</keyword>
<dbReference type="SMART" id="SM00219">
    <property type="entry name" value="TyrKc"/>
    <property type="match status" value="1"/>
</dbReference>
<evidence type="ECO:0000256" key="16">
    <source>
        <dbReference type="ARBA" id="ARBA00023180"/>
    </source>
</evidence>
<evidence type="ECO:0000256" key="5">
    <source>
        <dbReference type="ARBA" id="ARBA00022692"/>
    </source>
</evidence>
<evidence type="ECO:0000256" key="12">
    <source>
        <dbReference type="ARBA" id="ARBA00023136"/>
    </source>
</evidence>
<dbReference type="Gene3D" id="3.30.200.20">
    <property type="entry name" value="Phosphorylase Kinase, domain 1"/>
    <property type="match status" value="1"/>
</dbReference>
<evidence type="ECO:0000256" key="8">
    <source>
        <dbReference type="ARBA" id="ARBA00022741"/>
    </source>
</evidence>
<evidence type="ECO:0000256" key="9">
    <source>
        <dbReference type="ARBA" id="ARBA00022777"/>
    </source>
</evidence>
<evidence type="ECO:0000256" key="4">
    <source>
        <dbReference type="ARBA" id="ARBA00022679"/>
    </source>
</evidence>
<keyword evidence="6 23" id="KW-0732">Signal</keyword>
<dbReference type="GO" id="GO:0004714">
    <property type="term" value="F:transmembrane receptor protein tyrosine kinase activity"/>
    <property type="evidence" value="ECO:0007669"/>
    <property type="project" value="UniProtKB-EC"/>
</dbReference>
<evidence type="ECO:0000256" key="11">
    <source>
        <dbReference type="ARBA" id="ARBA00022989"/>
    </source>
</evidence>
<dbReference type="GO" id="GO:0005886">
    <property type="term" value="C:plasma membrane"/>
    <property type="evidence" value="ECO:0007669"/>
    <property type="project" value="TreeGrafter"/>
</dbReference>
<feature type="region of interest" description="Disordered" evidence="21">
    <location>
        <begin position="1122"/>
        <end position="1145"/>
    </location>
</feature>
<evidence type="ECO:0000256" key="19">
    <source>
        <dbReference type="ARBA" id="ARBA00056965"/>
    </source>
</evidence>
<dbReference type="GO" id="GO:0005524">
    <property type="term" value="F:ATP binding"/>
    <property type="evidence" value="ECO:0007669"/>
    <property type="project" value="UniProtKB-UniRule"/>
</dbReference>
<feature type="signal peptide" evidence="23">
    <location>
        <begin position="1"/>
        <end position="32"/>
    </location>
</feature>